<accession>A0A8J7M716</accession>
<keyword evidence="1" id="KW-0472">Membrane</keyword>
<dbReference type="AlphaFoldDB" id="A0A8J7M716"/>
<keyword evidence="1" id="KW-0812">Transmembrane</keyword>
<name>A0A8J7M716_9RHOB</name>
<comment type="caution">
    <text evidence="2">The sequence shown here is derived from an EMBL/GenBank/DDBJ whole genome shotgun (WGS) entry which is preliminary data.</text>
</comment>
<evidence type="ECO:0000256" key="1">
    <source>
        <dbReference type="SAM" id="Phobius"/>
    </source>
</evidence>
<feature type="transmembrane region" description="Helical" evidence="1">
    <location>
        <begin position="31"/>
        <end position="52"/>
    </location>
</feature>
<dbReference type="EMBL" id="JAEHHL010000005">
    <property type="protein sequence ID" value="MBK0399473.1"/>
    <property type="molecule type" value="Genomic_DNA"/>
</dbReference>
<evidence type="ECO:0000313" key="2">
    <source>
        <dbReference type="EMBL" id="MBK0399473.1"/>
    </source>
</evidence>
<protein>
    <submittedName>
        <fullName evidence="2">Uncharacterized protein</fullName>
    </submittedName>
</protein>
<dbReference type="Proteomes" id="UP000655420">
    <property type="component" value="Unassembled WGS sequence"/>
</dbReference>
<keyword evidence="3" id="KW-1185">Reference proteome</keyword>
<gene>
    <name evidence="2" type="ORF">H0I76_09745</name>
</gene>
<evidence type="ECO:0000313" key="3">
    <source>
        <dbReference type="Proteomes" id="UP000655420"/>
    </source>
</evidence>
<proteinExistence type="predicted"/>
<sequence length="74" mass="7593">MALLLYPAAAGTVAINLFFLGLMGQALGLEALSPVVALVAAIPLGVPATWWAGKRLRRLMDEADGQPPAGGPQP</sequence>
<feature type="transmembrane region" description="Helical" evidence="1">
    <location>
        <begin position="5"/>
        <end position="25"/>
    </location>
</feature>
<reference evidence="2" key="1">
    <citation type="submission" date="2020-12" db="EMBL/GenBank/DDBJ databases">
        <title>Bacterial taxonomy.</title>
        <authorList>
            <person name="Pan X."/>
        </authorList>
    </citation>
    <scope>NUCLEOTIDE SEQUENCE</scope>
    <source>
        <strain evidence="2">M0105</strain>
    </source>
</reference>
<keyword evidence="1" id="KW-1133">Transmembrane helix</keyword>
<organism evidence="2 3">
    <name type="scientific">Thermohalobaculum xanthum</name>
    <dbReference type="NCBI Taxonomy" id="2753746"/>
    <lineage>
        <taxon>Bacteria</taxon>
        <taxon>Pseudomonadati</taxon>
        <taxon>Pseudomonadota</taxon>
        <taxon>Alphaproteobacteria</taxon>
        <taxon>Rhodobacterales</taxon>
        <taxon>Paracoccaceae</taxon>
        <taxon>Thermohalobaculum</taxon>
    </lineage>
</organism>